<dbReference type="InterPro" id="IPR050397">
    <property type="entry name" value="Env_Response_Regulators"/>
</dbReference>
<dbReference type="CDD" id="cd00038">
    <property type="entry name" value="CAP_ED"/>
    <property type="match status" value="1"/>
</dbReference>
<feature type="domain" description="Cyclic nucleotide-binding" evidence="4">
    <location>
        <begin position="18"/>
        <end position="120"/>
    </location>
</feature>
<dbReference type="InterPro" id="IPR018490">
    <property type="entry name" value="cNMP-bd_dom_sf"/>
</dbReference>
<dbReference type="Pfam" id="PF13545">
    <property type="entry name" value="HTH_Crp_2"/>
    <property type="match status" value="1"/>
</dbReference>
<keyword evidence="3" id="KW-0804">Transcription</keyword>
<organism evidence="6 7">
    <name type="scientific">Acuticoccus sediminis</name>
    <dbReference type="NCBI Taxonomy" id="2184697"/>
    <lineage>
        <taxon>Bacteria</taxon>
        <taxon>Pseudomonadati</taxon>
        <taxon>Pseudomonadota</taxon>
        <taxon>Alphaproteobacteria</taxon>
        <taxon>Hyphomicrobiales</taxon>
        <taxon>Amorphaceae</taxon>
        <taxon>Acuticoccus</taxon>
    </lineage>
</organism>
<dbReference type="SMART" id="SM00419">
    <property type="entry name" value="HTH_CRP"/>
    <property type="match status" value="1"/>
</dbReference>
<dbReference type="OrthoDB" id="7772718at2"/>
<sequence>MGHVGLEEASRLLARNGWLTQTPAPFRERILGASRLLHFERRQTIYDVGDPPRGAFGVATGAVNVEIALNSGGTHTAYVGTHGFWIGETAMVKNRPHVVSLVAARPCTVLHLSTEAFEEIAAEDPTAWRWIALLTAQLLESALQFIEDMMIPSSRERVVAILLSLSGCRDLATDNDLRAIDLTHEEVGRLTNLSRSRLATILRDLRDDGLIDCSYRTIRILEPSRLRECL</sequence>
<dbReference type="PROSITE" id="PS50042">
    <property type="entry name" value="CNMP_BINDING_3"/>
    <property type="match status" value="1"/>
</dbReference>
<dbReference type="PROSITE" id="PS51063">
    <property type="entry name" value="HTH_CRP_2"/>
    <property type="match status" value="1"/>
</dbReference>
<dbReference type="GO" id="GO:0003677">
    <property type="term" value="F:DNA binding"/>
    <property type="evidence" value="ECO:0007669"/>
    <property type="project" value="UniProtKB-KW"/>
</dbReference>
<evidence type="ECO:0008006" key="8">
    <source>
        <dbReference type="Google" id="ProtNLM"/>
    </source>
</evidence>
<dbReference type="Gene3D" id="2.60.120.10">
    <property type="entry name" value="Jelly Rolls"/>
    <property type="match status" value="1"/>
</dbReference>
<dbReference type="Gene3D" id="1.10.10.10">
    <property type="entry name" value="Winged helix-like DNA-binding domain superfamily/Winged helix DNA-binding domain"/>
    <property type="match status" value="1"/>
</dbReference>
<dbReference type="SUPFAM" id="SSF46785">
    <property type="entry name" value="Winged helix' DNA-binding domain"/>
    <property type="match status" value="1"/>
</dbReference>
<dbReference type="GO" id="GO:0005829">
    <property type="term" value="C:cytosol"/>
    <property type="evidence" value="ECO:0007669"/>
    <property type="project" value="TreeGrafter"/>
</dbReference>
<dbReference type="Proteomes" id="UP000249590">
    <property type="component" value="Unassembled WGS sequence"/>
</dbReference>
<proteinExistence type="predicted"/>
<comment type="caution">
    <text evidence="6">The sequence shown here is derived from an EMBL/GenBank/DDBJ whole genome shotgun (WGS) entry which is preliminary data.</text>
</comment>
<dbReference type="EMBL" id="QHHQ01000007">
    <property type="protein sequence ID" value="RAH98430.1"/>
    <property type="molecule type" value="Genomic_DNA"/>
</dbReference>
<dbReference type="InterPro" id="IPR000595">
    <property type="entry name" value="cNMP-bd_dom"/>
</dbReference>
<evidence type="ECO:0000259" key="5">
    <source>
        <dbReference type="PROSITE" id="PS51063"/>
    </source>
</evidence>
<dbReference type="SUPFAM" id="SSF51206">
    <property type="entry name" value="cAMP-binding domain-like"/>
    <property type="match status" value="1"/>
</dbReference>
<feature type="domain" description="HTH crp-type" evidence="5">
    <location>
        <begin position="152"/>
        <end position="224"/>
    </location>
</feature>
<keyword evidence="1" id="KW-0805">Transcription regulation</keyword>
<protein>
    <recommendedName>
        <fullName evidence="8">CRP-like cAMP-binding protein</fullName>
    </recommendedName>
</protein>
<dbReference type="RefSeq" id="WP_111351326.1">
    <property type="nucleotide sequence ID" value="NZ_QHHQ01000007.1"/>
</dbReference>
<evidence type="ECO:0000313" key="6">
    <source>
        <dbReference type="EMBL" id="RAH98430.1"/>
    </source>
</evidence>
<evidence type="ECO:0000256" key="3">
    <source>
        <dbReference type="ARBA" id="ARBA00023163"/>
    </source>
</evidence>
<dbReference type="AlphaFoldDB" id="A0A8B2NGN5"/>
<dbReference type="GO" id="GO:0003700">
    <property type="term" value="F:DNA-binding transcription factor activity"/>
    <property type="evidence" value="ECO:0007669"/>
    <property type="project" value="TreeGrafter"/>
</dbReference>
<evidence type="ECO:0000256" key="2">
    <source>
        <dbReference type="ARBA" id="ARBA00023125"/>
    </source>
</evidence>
<dbReference type="InterPro" id="IPR036390">
    <property type="entry name" value="WH_DNA-bd_sf"/>
</dbReference>
<keyword evidence="7" id="KW-1185">Reference proteome</keyword>
<evidence type="ECO:0000259" key="4">
    <source>
        <dbReference type="PROSITE" id="PS50042"/>
    </source>
</evidence>
<evidence type="ECO:0000256" key="1">
    <source>
        <dbReference type="ARBA" id="ARBA00023015"/>
    </source>
</evidence>
<reference evidence="6 7" key="1">
    <citation type="submission" date="2018-05" db="EMBL/GenBank/DDBJ databases">
        <title>Acuticoccus sediminis sp. nov., isolated from deep-sea sediment of Indian Ocean.</title>
        <authorList>
            <person name="Liu X."/>
            <person name="Lai Q."/>
            <person name="Du Y."/>
            <person name="Sun F."/>
            <person name="Zhang X."/>
            <person name="Wang S."/>
            <person name="Shao Z."/>
        </authorList>
    </citation>
    <scope>NUCLEOTIDE SEQUENCE [LARGE SCALE GENOMIC DNA]</scope>
    <source>
        <strain evidence="6 7">PTG4-2</strain>
    </source>
</reference>
<keyword evidence="2" id="KW-0238">DNA-binding</keyword>
<dbReference type="InterPro" id="IPR014710">
    <property type="entry name" value="RmlC-like_jellyroll"/>
</dbReference>
<gene>
    <name evidence="6" type="ORF">DLJ53_27470</name>
</gene>
<dbReference type="InterPro" id="IPR012318">
    <property type="entry name" value="HTH_CRP"/>
</dbReference>
<name>A0A8B2NGN5_9HYPH</name>
<dbReference type="InterPro" id="IPR036388">
    <property type="entry name" value="WH-like_DNA-bd_sf"/>
</dbReference>
<accession>A0A8B2NGN5</accession>
<dbReference type="Pfam" id="PF00027">
    <property type="entry name" value="cNMP_binding"/>
    <property type="match status" value="1"/>
</dbReference>
<dbReference type="PANTHER" id="PTHR24567">
    <property type="entry name" value="CRP FAMILY TRANSCRIPTIONAL REGULATORY PROTEIN"/>
    <property type="match status" value="1"/>
</dbReference>
<evidence type="ECO:0000313" key="7">
    <source>
        <dbReference type="Proteomes" id="UP000249590"/>
    </source>
</evidence>
<dbReference type="PANTHER" id="PTHR24567:SF68">
    <property type="entry name" value="DNA-BINDING TRANSCRIPTIONAL DUAL REGULATOR CRP"/>
    <property type="match status" value="1"/>
</dbReference>